<proteinExistence type="predicted"/>
<keyword evidence="2" id="KW-1185">Reference proteome</keyword>
<name>A0A1D7QKS7_9SPHI</name>
<organism evidence="1 2">
    <name type="scientific">Pedobacter steynii</name>
    <dbReference type="NCBI Taxonomy" id="430522"/>
    <lineage>
        <taxon>Bacteria</taxon>
        <taxon>Pseudomonadati</taxon>
        <taxon>Bacteroidota</taxon>
        <taxon>Sphingobacteriia</taxon>
        <taxon>Sphingobacteriales</taxon>
        <taxon>Sphingobacteriaceae</taxon>
        <taxon>Pedobacter</taxon>
    </lineage>
</organism>
<dbReference type="KEGG" id="psty:BFS30_20205"/>
<dbReference type="EMBL" id="CP017141">
    <property type="protein sequence ID" value="AOM79284.1"/>
    <property type="molecule type" value="Genomic_DNA"/>
</dbReference>
<evidence type="ECO:0000313" key="1">
    <source>
        <dbReference type="EMBL" id="AOM79284.1"/>
    </source>
</evidence>
<dbReference type="RefSeq" id="WP_069380947.1">
    <property type="nucleotide sequence ID" value="NZ_CP017141.1"/>
</dbReference>
<evidence type="ECO:0000313" key="2">
    <source>
        <dbReference type="Proteomes" id="UP000094313"/>
    </source>
</evidence>
<reference evidence="1 2" key="1">
    <citation type="submission" date="2016-08" db="EMBL/GenBank/DDBJ databases">
        <authorList>
            <person name="Seilhamer J.J."/>
        </authorList>
    </citation>
    <scope>NUCLEOTIDE SEQUENCE [LARGE SCALE GENOMIC DNA]</scope>
    <source>
        <strain evidence="1 2">DX4</strain>
    </source>
</reference>
<gene>
    <name evidence="1" type="ORF">BFS30_20205</name>
</gene>
<dbReference type="Proteomes" id="UP000094313">
    <property type="component" value="Chromosome"/>
</dbReference>
<dbReference type="AlphaFoldDB" id="A0A1D7QKS7"/>
<dbReference type="OrthoDB" id="981159at2"/>
<evidence type="ECO:0008006" key="3">
    <source>
        <dbReference type="Google" id="ProtNLM"/>
    </source>
</evidence>
<sequence length="160" mass="18354">MLVNRAGFPINLEVIYYSMILNKDSLIERIVRTKIGISELSRILHVSRTSIYNWFEQEYLSIEIVCKIGHAIGHDFANEFPEEFAKAENRIMADLITGNLDQQQHYDNSVQYWMSKYITLLEKHNDLLSQVSNQPGDIGIPGKMISGTKNTGQHFSPLTH</sequence>
<accession>A0A1D7QKS7</accession>
<protein>
    <recommendedName>
        <fullName evidence="3">HTH cro/C1-type domain-containing protein</fullName>
    </recommendedName>
</protein>